<dbReference type="Proteomes" id="UP000291269">
    <property type="component" value="Unassembled WGS sequence"/>
</dbReference>
<evidence type="ECO:0000313" key="2">
    <source>
        <dbReference type="EMBL" id="RXZ61774.1"/>
    </source>
</evidence>
<feature type="chain" id="PRO_5020752320" description="Peptidase C39-like domain-containing protein" evidence="1">
    <location>
        <begin position="34"/>
        <end position="281"/>
    </location>
</feature>
<keyword evidence="3" id="KW-1185">Reference proteome</keyword>
<accession>A0A4Q2KAX0</accession>
<name>A0A4Q2KAX0_9FIRM</name>
<protein>
    <recommendedName>
        <fullName evidence="4">Peptidase C39-like domain-containing protein</fullName>
    </recommendedName>
</protein>
<organism evidence="2 3">
    <name type="scientific">Candidatus Borkfalkia ceftriaxoniphila</name>
    <dbReference type="NCBI Taxonomy" id="2508949"/>
    <lineage>
        <taxon>Bacteria</taxon>
        <taxon>Bacillati</taxon>
        <taxon>Bacillota</taxon>
        <taxon>Clostridia</taxon>
        <taxon>Christensenellales</taxon>
        <taxon>Christensenellaceae</taxon>
        <taxon>Candidatus Borkfalkia</taxon>
    </lineage>
</organism>
<dbReference type="RefSeq" id="WP_129224771.1">
    <property type="nucleotide sequence ID" value="NZ_SDOZ01000002.1"/>
</dbReference>
<feature type="signal peptide" evidence="1">
    <location>
        <begin position="1"/>
        <end position="33"/>
    </location>
</feature>
<reference evidence="2 3" key="1">
    <citation type="journal article" date="2019" name="Gut">
        <title>Antibiotics-induced monodominance of a novel gut bacterial order.</title>
        <authorList>
            <person name="Hildebrand F."/>
            <person name="Moitinho-Silva L."/>
            <person name="Blasche S."/>
            <person name="Jahn M.T."/>
            <person name="Gossmann T.I."/>
            <person name="Heuerta-Cepas J."/>
            <person name="Hercog R."/>
            <person name="Luetge M."/>
            <person name="Bahram M."/>
            <person name="Pryszlak A."/>
            <person name="Alves R.J."/>
            <person name="Waszak S.M."/>
            <person name="Zhu A."/>
            <person name="Ye L."/>
            <person name="Costea P.I."/>
            <person name="Aalvink S."/>
            <person name="Belzer C."/>
            <person name="Forslund S.K."/>
            <person name="Sunagawa S."/>
            <person name="Hentschel U."/>
            <person name="Merten C."/>
            <person name="Patil K.R."/>
            <person name="Benes V."/>
            <person name="Bork P."/>
        </authorList>
    </citation>
    <scope>NUCLEOTIDE SEQUENCE [LARGE SCALE GENOMIC DNA]</scope>
    <source>
        <strain evidence="2 3">HDS1380</strain>
    </source>
</reference>
<keyword evidence="1" id="KW-0732">Signal</keyword>
<gene>
    <name evidence="2" type="ORF">ESZ91_05130</name>
</gene>
<evidence type="ECO:0008006" key="4">
    <source>
        <dbReference type="Google" id="ProtNLM"/>
    </source>
</evidence>
<dbReference type="EMBL" id="SDOZ01000002">
    <property type="protein sequence ID" value="RXZ61774.1"/>
    <property type="molecule type" value="Genomic_DNA"/>
</dbReference>
<comment type="caution">
    <text evidence="2">The sequence shown here is derived from an EMBL/GenBank/DDBJ whole genome shotgun (WGS) entry which is preliminary data.</text>
</comment>
<evidence type="ECO:0000256" key="1">
    <source>
        <dbReference type="SAM" id="SignalP"/>
    </source>
</evidence>
<evidence type="ECO:0000313" key="3">
    <source>
        <dbReference type="Proteomes" id="UP000291269"/>
    </source>
</evidence>
<sequence length="281" mass="31333">MSKVIKKGFVLLACAFMLLCGSLIPALTVSASAEETSSDRYYDEYPISTYAVDSETVNYSRRTYDMVTTTNEAPDYYANSDLSNSCGPTAGGIIVGFYDRYYENLIPGFTPNYTNGRYKVKDKVYIPALMQELYTLMRTNVDDVGVSEADCKNGLKTYVEQKGYNLSYSSVKNTWGTFQLSSAKSAIDNNKPILLFCDEAGLIIVAQGDHYDRIVTSIVQNRHVMVAYGYCTVKYYNGLDENFRTDTYLMVSTGLYSQSTAFVQVNTTAWLDNGYAVTITA</sequence>
<proteinExistence type="predicted"/>
<dbReference type="AlphaFoldDB" id="A0A4Q2KAX0"/>